<dbReference type="InterPro" id="IPR007802">
    <property type="entry name" value="Cyt_b6/f_cplx_su6"/>
</dbReference>
<keyword evidence="12" id="KW-0150">Chloroplast</keyword>
<dbReference type="SUPFAM" id="SSF103436">
    <property type="entry name" value="PetL subunit of the cytochrome b6f complex"/>
    <property type="match status" value="1"/>
</dbReference>
<geneLocation type="plastid" evidence="11"/>
<accession>A0A059STL6</accession>
<dbReference type="EMBL" id="KJ776832">
    <property type="protein sequence ID" value="AIA20415.1"/>
    <property type="molecule type" value="Genomic_DNA"/>
</dbReference>
<dbReference type="GeneID" id="19221564"/>
<keyword evidence="7 10" id="KW-0472">Membrane</keyword>
<reference evidence="11" key="1">
    <citation type="journal article" date="2014" name="Sci. Rep.">
        <title>Minimally destructive sampling of type specimens of Pyropia (Bangiales, Rhodophyta) recovers complete plastid and mitochondrial genomes.</title>
        <authorList>
            <person name="Hughey J.R."/>
            <person name="Gabrielson P.W."/>
            <person name="Rohmer L."/>
            <person name="Tortolani J."/>
            <person name="Silva M."/>
            <person name="Miller K.A."/>
            <person name="Young J.D."/>
            <person name="Martell C."/>
            <person name="Ruediger E."/>
        </authorList>
    </citation>
    <scope>NUCLEOTIDE SEQUENCE</scope>
    <source>
        <strain evidence="11">LD 13037</strain>
    </source>
</reference>
<evidence type="ECO:0000256" key="10">
    <source>
        <dbReference type="HAMAP-Rule" id="MF_00433"/>
    </source>
</evidence>
<keyword evidence="5 10" id="KW-1133">Transmembrane helix</keyword>
<evidence type="ECO:0000256" key="2">
    <source>
        <dbReference type="ARBA" id="ARBA00022448"/>
    </source>
</evidence>
<feature type="transmembrane region" description="Helical" evidence="10">
    <location>
        <begin position="6"/>
        <end position="25"/>
    </location>
</feature>
<dbReference type="EMBL" id="KC904971">
    <property type="protein sequence ID" value="AGQ17054.1"/>
    <property type="molecule type" value="Genomic_DNA"/>
</dbReference>
<dbReference type="EMBL" id="KJ776833">
    <property type="protein sequence ID" value="AIA20624.1"/>
    <property type="molecule type" value="Genomic_DNA"/>
</dbReference>
<keyword evidence="4 10" id="KW-0249">Electron transport</keyword>
<dbReference type="AlphaFoldDB" id="A0A023HR54"/>
<dbReference type="EMBL" id="KJ776828">
    <property type="protein sequence ID" value="AIA19579.1"/>
    <property type="molecule type" value="Genomic_DNA"/>
</dbReference>
<dbReference type="GO" id="GO:0015979">
    <property type="term" value="P:photosynthesis"/>
    <property type="evidence" value="ECO:0007669"/>
    <property type="project" value="UniProtKB-KW"/>
</dbReference>
<dbReference type="Pfam" id="PF05115">
    <property type="entry name" value="PetL"/>
    <property type="match status" value="1"/>
</dbReference>
<dbReference type="HAMAP" id="MF_00433">
    <property type="entry name" value="Cytb6_f_PetL"/>
    <property type="match status" value="1"/>
</dbReference>
<dbReference type="EMBL" id="KJ776829">
    <property type="protein sequence ID" value="AIA19788.1"/>
    <property type="molecule type" value="Genomic_DNA"/>
</dbReference>
<keyword evidence="2 10" id="KW-0813">Transport</keyword>
<dbReference type="EMBL" id="KJ776835">
    <property type="protein sequence ID" value="AIA21042.1"/>
    <property type="molecule type" value="Genomic_DNA"/>
</dbReference>
<dbReference type="EMBL" id="KJ776831">
    <property type="protein sequence ID" value="AIA20206.1"/>
    <property type="molecule type" value="Genomic_DNA"/>
</dbReference>
<dbReference type="EMBL" id="KJ776834">
    <property type="protein sequence ID" value="AIA20833.1"/>
    <property type="molecule type" value="Genomic_DNA"/>
</dbReference>
<dbReference type="GO" id="GO:0042651">
    <property type="term" value="C:thylakoid membrane"/>
    <property type="evidence" value="ECO:0007669"/>
    <property type="project" value="UniProtKB-UniRule"/>
</dbReference>
<evidence type="ECO:0000313" key="11">
    <source>
        <dbReference type="EMBL" id="AGQ17054.1"/>
    </source>
</evidence>
<keyword evidence="10" id="KW-0602">Photosynthesis</keyword>
<evidence type="ECO:0000313" key="12">
    <source>
        <dbReference type="EMBL" id="AHB34999.1"/>
    </source>
</evidence>
<evidence type="ECO:0000256" key="6">
    <source>
        <dbReference type="ARBA" id="ARBA00023078"/>
    </source>
</evidence>
<evidence type="ECO:0000256" key="9">
    <source>
        <dbReference type="ARBA" id="ARBA00025834"/>
    </source>
</evidence>
<dbReference type="GO" id="GO:0009055">
    <property type="term" value="F:electron transfer activity"/>
    <property type="evidence" value="ECO:0007669"/>
    <property type="project" value="InterPro"/>
</dbReference>
<evidence type="ECO:0000256" key="3">
    <source>
        <dbReference type="ARBA" id="ARBA00022692"/>
    </source>
</evidence>
<dbReference type="EMBL" id="KJ776830">
    <property type="protein sequence ID" value="AIA19997.1"/>
    <property type="molecule type" value="Genomic_DNA"/>
</dbReference>
<comment type="subcellular location">
    <subcellularLocation>
        <location evidence="10">Cellular thylakoid membrane</location>
        <topology evidence="10">Single-pass membrane protein</topology>
    </subcellularLocation>
    <subcellularLocation>
        <location evidence="1">Membrane</location>
        <topology evidence="1">Single-pass membrane protein</topology>
    </subcellularLocation>
</comment>
<evidence type="ECO:0000256" key="8">
    <source>
        <dbReference type="ARBA" id="ARBA00025197"/>
    </source>
</evidence>
<proteinExistence type="inferred from homology"/>
<accession>A0A023HR54</accession>
<dbReference type="RefSeq" id="YP_009027505.1">
    <property type="nucleotide sequence ID" value="NC_024050.1"/>
</dbReference>
<dbReference type="EMBL" id="KF515973">
    <property type="protein sequence ID" value="AHB35208.1"/>
    <property type="molecule type" value="Genomic_DNA"/>
</dbReference>
<dbReference type="EMBL" id="KJ776827">
    <property type="protein sequence ID" value="AIA19370.1"/>
    <property type="molecule type" value="Genomic_DNA"/>
</dbReference>
<comment type="subunit">
    <text evidence="9 10">The 4 large subunits of the cytochrome b6-f complex are cytochrome b6, subunit IV (17 kDa polypeptide, PetD), cytochrome f and the Rieske protein, while the 4 small subunits are PetG, PetL, PetM and PetN. The complex functions as a dimer.</text>
</comment>
<keyword evidence="3 10" id="KW-0812">Transmembrane</keyword>
<evidence type="ECO:0000256" key="7">
    <source>
        <dbReference type="ARBA" id="ARBA00023136"/>
    </source>
</evidence>
<sequence>MSVFLGYTIFLATFFGLATGLFLGLKAIKLI</sequence>
<name>A0A023HR54_PYRPE</name>
<comment type="function">
    <text evidence="8 10">Component of the cytochrome b6-f complex, which mediates electron transfer between photosystem II (PSII) and photosystem I (PSI), cyclic electron flow around PSI, and state transitions. PetL is important for photoautotrophic growth as well as for electron transfer efficiency and stability of the cytochrome b6-f complex.</text>
</comment>
<evidence type="ECO:0000256" key="4">
    <source>
        <dbReference type="ARBA" id="ARBA00022982"/>
    </source>
</evidence>
<protein>
    <recommendedName>
        <fullName evidence="10">Cytochrome b6-f complex subunit 6</fullName>
    </recommendedName>
    <alternativeName>
        <fullName evidence="10">Cytochrome b6-f complex subunit PetL</fullName>
    </alternativeName>
    <alternativeName>
        <fullName evidence="10">Cytochrome b6-f complex subunit VI</fullName>
    </alternativeName>
</protein>
<keyword evidence="6 10" id="KW-0793">Thylakoid</keyword>
<comment type="similarity">
    <text evidence="10">Belongs to the PetL family.</text>
</comment>
<dbReference type="GO" id="GO:0009512">
    <property type="term" value="C:cytochrome b6f complex"/>
    <property type="evidence" value="ECO:0007669"/>
    <property type="project" value="InterPro"/>
</dbReference>
<dbReference type="EMBL" id="KF515972">
    <property type="protein sequence ID" value="AHB34999.1"/>
    <property type="molecule type" value="Genomic_DNA"/>
</dbReference>
<gene>
    <name evidence="10 11" type="primary">petL</name>
</gene>
<keyword evidence="11" id="KW-0934">Plastid</keyword>
<evidence type="ECO:0000256" key="5">
    <source>
        <dbReference type="ARBA" id="ARBA00022989"/>
    </source>
</evidence>
<evidence type="ECO:0000256" key="1">
    <source>
        <dbReference type="ARBA" id="ARBA00004167"/>
    </source>
</evidence>
<organism evidence="11">
    <name type="scientific">Pyropia perforata</name>
    <name type="common">Red alga</name>
    <name type="synonym">Porphyra perforata</name>
    <dbReference type="NCBI Taxonomy" id="182771"/>
    <lineage>
        <taxon>Eukaryota</taxon>
        <taxon>Rhodophyta</taxon>
        <taxon>Bangiophyceae</taxon>
        <taxon>Bangiales</taxon>
        <taxon>Bangiaceae</taxon>
        <taxon>Pyropia</taxon>
    </lineage>
</organism>